<evidence type="ECO:0000313" key="1">
    <source>
        <dbReference type="EMBL" id="XAT63804.1"/>
    </source>
</evidence>
<dbReference type="Proteomes" id="UP001492541">
    <property type="component" value="Chromosome"/>
</dbReference>
<protein>
    <recommendedName>
        <fullName evidence="3">FIST domain-containing protein</fullName>
    </recommendedName>
</protein>
<accession>A0ABZ3H3D5</accession>
<dbReference type="GeneID" id="90448037"/>
<keyword evidence="2" id="KW-1185">Reference proteome</keyword>
<name>A0ABZ3H3D5_GEOAI</name>
<dbReference type="EMBL" id="CP087714">
    <property type="protein sequence ID" value="XAT63804.1"/>
    <property type="molecule type" value="Genomic_DNA"/>
</dbReference>
<reference evidence="1 2" key="1">
    <citation type="submission" date="2021-11" db="EMBL/GenBank/DDBJ databases">
        <title>Whole genome of Geoglobus acetivorans.</title>
        <authorList>
            <person name="Liu D."/>
        </authorList>
    </citation>
    <scope>NUCLEOTIDE SEQUENCE [LARGE SCALE GENOMIC DNA]</scope>
    <source>
        <strain evidence="1 2">SBH6</strain>
    </source>
</reference>
<gene>
    <name evidence="1" type="ORF">LPQ35_00100</name>
</gene>
<organism evidence="1 2">
    <name type="scientific">Geoglobus acetivorans</name>
    <dbReference type="NCBI Taxonomy" id="565033"/>
    <lineage>
        <taxon>Archaea</taxon>
        <taxon>Methanobacteriati</taxon>
        <taxon>Methanobacteriota</taxon>
        <taxon>Archaeoglobi</taxon>
        <taxon>Archaeoglobales</taxon>
        <taxon>Archaeoglobaceae</taxon>
        <taxon>Geoglobus</taxon>
    </lineage>
</organism>
<proteinExistence type="predicted"/>
<evidence type="ECO:0008006" key="3">
    <source>
        <dbReference type="Google" id="ProtNLM"/>
    </source>
</evidence>
<evidence type="ECO:0000313" key="2">
    <source>
        <dbReference type="Proteomes" id="UP001492541"/>
    </source>
</evidence>
<dbReference type="RefSeq" id="WP_193806865.1">
    <property type="nucleotide sequence ID" value="NZ_CP087714.1"/>
</dbReference>
<sequence>MKYSVLSSSSKDVKSIIADIEHKLKRLDFSPNLGVVIITQSLFENRSELIDFLKKLLVFNSIIFFVDGFGTNEGIFMHGIAIVLLEIDHEIHVTGRGNLEKELEKIAGKIKSHDVALAIYPALYFPGKMTLFKGFLRDRLYWFRYRRCKNEDRKRRILRDYSKWVQKERLFIPVNKVLRILGTSGIPVGSINLVPLEVHEETPLILYNFRPIGQNVLVLAIRDAELHFKDIFPERGNSVEETKKILSSFFALKDEVRVIKEGNVIGEINGMPVKDYIREKLGLEIEKDEFIEKVETGDFSGISPFGLALISEKTFGASVVGLTAFPLNFYPYHLELGDFVKDGLMLGEIFSEKPYEFVDFGGALVSPDSFRLFFVDSTSLLAYYGEAYRIFDFLSEKLNGNDYLLIFTPSPSSRLVKLPEKKLVSEIENGVFFFGSGTSILLSLRIG</sequence>